<evidence type="ECO:0000256" key="2">
    <source>
        <dbReference type="SAM" id="Phobius"/>
    </source>
</evidence>
<evidence type="ECO:0000313" key="3">
    <source>
        <dbReference type="EMBL" id="MCP1726840.1"/>
    </source>
</evidence>
<gene>
    <name evidence="3" type="ORF">J2T60_000805</name>
</gene>
<name>A0ABT1G6B6_9GAMM</name>
<reference evidence="3 4" key="1">
    <citation type="submission" date="2022-03" db="EMBL/GenBank/DDBJ databases">
        <title>Genomic Encyclopedia of Type Strains, Phase III (KMG-III): the genomes of soil and plant-associated and newly described type strains.</title>
        <authorList>
            <person name="Whitman W."/>
        </authorList>
    </citation>
    <scope>NUCLEOTIDE SEQUENCE [LARGE SCALE GENOMIC DNA]</scope>
    <source>
        <strain evidence="3 4">BSker1</strain>
    </source>
</reference>
<keyword evidence="2" id="KW-0812">Transmembrane</keyword>
<dbReference type="Proteomes" id="UP001523550">
    <property type="component" value="Unassembled WGS sequence"/>
</dbReference>
<keyword evidence="2" id="KW-0472">Membrane</keyword>
<evidence type="ECO:0000256" key="1">
    <source>
        <dbReference type="SAM" id="MobiDB-lite"/>
    </source>
</evidence>
<organism evidence="3 4">
    <name type="scientific">Natronospira proteinivora</name>
    <dbReference type="NCBI Taxonomy" id="1807133"/>
    <lineage>
        <taxon>Bacteria</taxon>
        <taxon>Pseudomonadati</taxon>
        <taxon>Pseudomonadota</taxon>
        <taxon>Gammaproteobacteria</taxon>
        <taxon>Natronospirales</taxon>
        <taxon>Natronospiraceae</taxon>
        <taxon>Natronospira</taxon>
    </lineage>
</organism>
<comment type="caution">
    <text evidence="3">The sequence shown here is derived from an EMBL/GenBank/DDBJ whole genome shotgun (WGS) entry which is preliminary data.</text>
</comment>
<sequence length="98" mass="10130">MSTPAYRQSRFDTDDGDPMGPLANLADIMLVFAVGLMVALAAAQGGLEDSHGGVEVEAGQELPDVPQGVGEAGSGYESMGRVYRDPETGEMVLIGGDD</sequence>
<proteinExistence type="predicted"/>
<keyword evidence="2" id="KW-1133">Transmembrane helix</keyword>
<dbReference type="EMBL" id="JALJYF010000001">
    <property type="protein sequence ID" value="MCP1726840.1"/>
    <property type="molecule type" value="Genomic_DNA"/>
</dbReference>
<dbReference type="RefSeq" id="WP_253445752.1">
    <property type="nucleotide sequence ID" value="NZ_JALJYF010000001.1"/>
</dbReference>
<feature type="transmembrane region" description="Helical" evidence="2">
    <location>
        <begin position="22"/>
        <end position="43"/>
    </location>
</feature>
<evidence type="ECO:0000313" key="4">
    <source>
        <dbReference type="Proteomes" id="UP001523550"/>
    </source>
</evidence>
<feature type="region of interest" description="Disordered" evidence="1">
    <location>
        <begin position="50"/>
        <end position="82"/>
    </location>
</feature>
<accession>A0ABT1G6B6</accession>
<evidence type="ECO:0008006" key="5">
    <source>
        <dbReference type="Google" id="ProtNLM"/>
    </source>
</evidence>
<protein>
    <recommendedName>
        <fullName evidence="5">DUF2149 domain-containing protein</fullName>
    </recommendedName>
</protein>
<keyword evidence="4" id="KW-1185">Reference proteome</keyword>